<feature type="non-terminal residue" evidence="1">
    <location>
        <position position="313"/>
    </location>
</feature>
<sequence>MAIFAGENGVEVGQELTYDYNFDPFNEANKQVCKCGSENCRGFLKAAEKKLSKPKAISVTVKTLKRKIVEKQEPAPKRQKIANTFKRAIHRVKEVVAPSFNTTTVPTETKNIAIKLSTSRAARHANREKLEPLSPDKLRRKKREADSRLLVPGHKYEGWKWGPLKDELQSRKMKISGSKEDMMIRLIESDAKHAAEGVWRDPPKRKSKYWPLGKESSAQMAAQNLLDGADTDDEEDEDNEENQENEEEEDGDDEEVEELEVLDTDQELSEQSEQAQDRDANADAGSEFSNVTELENIYLNLPTPPPQPRPTAR</sequence>
<organism evidence="1 2">
    <name type="scientific">Coniosporium uncinatum</name>
    <dbReference type="NCBI Taxonomy" id="93489"/>
    <lineage>
        <taxon>Eukaryota</taxon>
        <taxon>Fungi</taxon>
        <taxon>Dikarya</taxon>
        <taxon>Ascomycota</taxon>
        <taxon>Pezizomycotina</taxon>
        <taxon>Dothideomycetes</taxon>
        <taxon>Dothideomycetes incertae sedis</taxon>
        <taxon>Coniosporium</taxon>
    </lineage>
</organism>
<accession>A0ACC3DEY1</accession>
<name>A0ACC3DEY1_9PEZI</name>
<evidence type="ECO:0000313" key="2">
    <source>
        <dbReference type="Proteomes" id="UP001186974"/>
    </source>
</evidence>
<keyword evidence="2" id="KW-1185">Reference proteome</keyword>
<protein>
    <submittedName>
        <fullName evidence="1">Uncharacterized protein</fullName>
    </submittedName>
</protein>
<gene>
    <name evidence="1" type="ORF">LTS18_001420</name>
</gene>
<reference evidence="1" key="1">
    <citation type="submission" date="2024-09" db="EMBL/GenBank/DDBJ databases">
        <title>Black Yeasts Isolated from many extreme environments.</title>
        <authorList>
            <person name="Coleine C."/>
            <person name="Stajich J.E."/>
            <person name="Selbmann L."/>
        </authorList>
    </citation>
    <scope>NUCLEOTIDE SEQUENCE</scope>
    <source>
        <strain evidence="1">CCFEE 5737</strain>
    </source>
</reference>
<dbReference type="Proteomes" id="UP001186974">
    <property type="component" value="Unassembled WGS sequence"/>
</dbReference>
<comment type="caution">
    <text evidence="1">The sequence shown here is derived from an EMBL/GenBank/DDBJ whole genome shotgun (WGS) entry which is preliminary data.</text>
</comment>
<evidence type="ECO:0000313" key="1">
    <source>
        <dbReference type="EMBL" id="KAK3066901.1"/>
    </source>
</evidence>
<dbReference type="EMBL" id="JAWDJW010005683">
    <property type="protein sequence ID" value="KAK3066901.1"/>
    <property type="molecule type" value="Genomic_DNA"/>
</dbReference>
<proteinExistence type="predicted"/>